<evidence type="ECO:0000313" key="1">
    <source>
        <dbReference type="EMBL" id="CAI9969808.1"/>
    </source>
</evidence>
<proteinExistence type="predicted"/>
<name>A0AA86VL57_9EUKA</name>
<sequence length="359" mass="43310">MTSETVVLRDRQRQYCLKLIQSIKIQFYLITWFNQLKNQFQQIEVKCTQTKVFSDKHLIQTLRQTAYIIIKNDDILRYLFHFPTQMVNLQVNQTEIKKFEDSFKQAVEQRTKQSYSTMLETYVAYKNLNEFSRQHFWEFIANQTGLQRERVYKFFRFTWTRQFYACLDDHRDSIKALVCQILDQLNEQKQTAIYSKVWNKVWPVYQDYDLHYDGTDQFVRNCVNWYFNKKAQNQPVIVNVAKPVLPAKPVVSIKKLQEQMTVTKQVVQKETKEQSDEVEYSDKYDYFGKISEGQYKRCFETSIEADSCADEAEFCNRRRYREYNVKHAIIGFMYDDMRQEEEDLETAASESDYTYWGEQ</sequence>
<reference evidence="1" key="1">
    <citation type="submission" date="2023-06" db="EMBL/GenBank/DDBJ databases">
        <authorList>
            <person name="Kurt Z."/>
        </authorList>
    </citation>
    <scope>NUCLEOTIDE SEQUENCE</scope>
</reference>
<accession>A0AA86VL57</accession>
<dbReference type="EMBL" id="CATOUU010001064">
    <property type="protein sequence ID" value="CAI9969808.1"/>
    <property type="molecule type" value="Genomic_DNA"/>
</dbReference>
<dbReference type="Proteomes" id="UP001642409">
    <property type="component" value="Unassembled WGS sequence"/>
</dbReference>
<dbReference type="EMBL" id="CAXDID020000040">
    <property type="protein sequence ID" value="CAL5999764.1"/>
    <property type="molecule type" value="Genomic_DNA"/>
</dbReference>
<protein>
    <submittedName>
        <fullName evidence="1">Uncharacterized protein</fullName>
    </submittedName>
</protein>
<keyword evidence="3" id="KW-1185">Reference proteome</keyword>
<evidence type="ECO:0000313" key="2">
    <source>
        <dbReference type="EMBL" id="CAL5999764.1"/>
    </source>
</evidence>
<organism evidence="1">
    <name type="scientific">Hexamita inflata</name>
    <dbReference type="NCBI Taxonomy" id="28002"/>
    <lineage>
        <taxon>Eukaryota</taxon>
        <taxon>Metamonada</taxon>
        <taxon>Diplomonadida</taxon>
        <taxon>Hexamitidae</taxon>
        <taxon>Hexamitinae</taxon>
        <taxon>Hexamita</taxon>
    </lineage>
</organism>
<gene>
    <name evidence="2" type="ORF">HINF_LOCUS16372</name>
    <name evidence="1" type="ORF">HINF_LOCUS57453</name>
</gene>
<comment type="caution">
    <text evidence="1">The sequence shown here is derived from an EMBL/GenBank/DDBJ whole genome shotgun (WGS) entry which is preliminary data.</text>
</comment>
<dbReference type="AlphaFoldDB" id="A0AA86VL57"/>
<evidence type="ECO:0000313" key="3">
    <source>
        <dbReference type="Proteomes" id="UP001642409"/>
    </source>
</evidence>
<reference evidence="2 3" key="2">
    <citation type="submission" date="2024-07" db="EMBL/GenBank/DDBJ databases">
        <authorList>
            <person name="Akdeniz Z."/>
        </authorList>
    </citation>
    <scope>NUCLEOTIDE SEQUENCE [LARGE SCALE GENOMIC DNA]</scope>
</reference>